<sequence length="384" mass="43498">MPLGRRATYWSTWRQNNGAPLGILYNDNSHRPPPKSHSLAYQKVVFARQHKKMPSKTINRSFWRYQRPQKKLGNIRRNPTTTRYLRRRGRFTRGYRSRAAPLSTRFRRGKMSLRSRKRNILNPINRPKSTSSLQSERACLRTRQRLQINTNPNDTEVVFVQQPIGMQSSITAEYQRVRRRILNYKSAYYEGSSWSVKRVGDSTMVVTASPPTGTAVINSITMVKSMGPRIRMVTDKFCDFNDAIPNTLALDALPNVKILPRSRRGVKLAKFHVPKSIRHGQMVVASSIFTPVTTGVPAVFRGNWVDTMRFFYQVNTTAPVNSTNFIDADKTTCPENFMLQLDSFPIPPIPVASGSAVSTANSVTLEFFGNNYFVGVGADVAGNM</sequence>
<organism evidence="1">
    <name type="scientific">Cressdnaviricota sp</name>
    <dbReference type="NCBI Taxonomy" id="2748378"/>
    <lineage>
        <taxon>Viruses</taxon>
        <taxon>Monodnaviria</taxon>
        <taxon>Shotokuvirae</taxon>
        <taxon>Cressdnaviricota</taxon>
    </lineage>
</organism>
<reference evidence="1" key="1">
    <citation type="submission" date="2020-01" db="EMBL/GenBank/DDBJ databases">
        <title>Novel CRESS-DNA virus.</title>
        <authorList>
            <person name="Liu Q."/>
            <person name="Shan T."/>
            <person name="Yang S."/>
            <person name="Zhang W."/>
        </authorList>
    </citation>
    <scope>NUCLEOTIDE SEQUENCE</scope>
    <source>
        <strain evidence="1">Bbr144cre2</strain>
    </source>
</reference>
<name>A0A6M3YUD9_9VIRU</name>
<dbReference type="EMBL" id="MN928947">
    <property type="protein sequence ID" value="QJI53676.1"/>
    <property type="molecule type" value="Genomic_DNA"/>
</dbReference>
<accession>A0A6M3YUD9</accession>
<protein>
    <submittedName>
        <fullName evidence="1">Capsid protein</fullName>
    </submittedName>
</protein>
<proteinExistence type="predicted"/>
<evidence type="ECO:0000313" key="1">
    <source>
        <dbReference type="EMBL" id="QJI53676.1"/>
    </source>
</evidence>